<dbReference type="SUPFAM" id="SSF53448">
    <property type="entry name" value="Nucleotide-diphospho-sugar transferases"/>
    <property type="match status" value="1"/>
</dbReference>
<evidence type="ECO:0000313" key="5">
    <source>
        <dbReference type="Proteomes" id="UP000249754"/>
    </source>
</evidence>
<organism evidence="4 5">
    <name type="scientific">Pedobacter cryoconitis</name>
    <dbReference type="NCBI Taxonomy" id="188932"/>
    <lineage>
        <taxon>Bacteria</taxon>
        <taxon>Pseudomonadati</taxon>
        <taxon>Bacteroidota</taxon>
        <taxon>Sphingobacteriia</taxon>
        <taxon>Sphingobacteriales</taxon>
        <taxon>Sphingobacteriaceae</taxon>
        <taxon>Pedobacter</taxon>
    </lineage>
</organism>
<comment type="caution">
    <text evidence="4">The sequence shown here is derived from an EMBL/GenBank/DDBJ whole genome shotgun (WGS) entry which is preliminary data.</text>
</comment>
<evidence type="ECO:0000313" key="4">
    <source>
        <dbReference type="EMBL" id="RAJ25580.1"/>
    </source>
</evidence>
<dbReference type="PANTHER" id="PTHR43685:SF3">
    <property type="entry name" value="SLR2126 PROTEIN"/>
    <property type="match status" value="1"/>
</dbReference>
<dbReference type="RefSeq" id="WP_111635450.1">
    <property type="nucleotide sequence ID" value="NZ_QLLR01000026.1"/>
</dbReference>
<dbReference type="CDD" id="cd06420">
    <property type="entry name" value="GT2_Chondriotin_Pol_N"/>
    <property type="match status" value="1"/>
</dbReference>
<dbReference type="InterPro" id="IPR029044">
    <property type="entry name" value="Nucleotide-diphossugar_trans"/>
</dbReference>
<feature type="domain" description="Glycosyltransferase 2-like" evidence="2">
    <location>
        <begin position="9"/>
        <end position="123"/>
    </location>
</feature>
<name>A0A327S935_9SPHI</name>
<dbReference type="Pfam" id="PF00535">
    <property type="entry name" value="Glycos_transf_2"/>
    <property type="match status" value="1"/>
</dbReference>
<evidence type="ECO:0000259" key="3">
    <source>
        <dbReference type="Pfam" id="PF02709"/>
    </source>
</evidence>
<dbReference type="EMBL" id="QLLR01000026">
    <property type="protein sequence ID" value="RAJ25580.1"/>
    <property type="molecule type" value="Genomic_DNA"/>
</dbReference>
<dbReference type="AlphaFoldDB" id="A0A327S935"/>
<dbReference type="GO" id="GO:0016740">
    <property type="term" value="F:transferase activity"/>
    <property type="evidence" value="ECO:0007669"/>
    <property type="project" value="UniProtKB-KW"/>
</dbReference>
<evidence type="ECO:0000256" key="1">
    <source>
        <dbReference type="ARBA" id="ARBA00022679"/>
    </source>
</evidence>
<dbReference type="OrthoDB" id="9801954at2"/>
<dbReference type="Gene3D" id="3.90.550.10">
    <property type="entry name" value="Spore Coat Polysaccharide Biosynthesis Protein SpsA, Chain A"/>
    <property type="match status" value="1"/>
</dbReference>
<evidence type="ECO:0000259" key="2">
    <source>
        <dbReference type="Pfam" id="PF00535"/>
    </source>
</evidence>
<reference evidence="4 5" key="1">
    <citation type="submission" date="2018-06" db="EMBL/GenBank/DDBJ databases">
        <title>Genomic Encyclopedia of Archaeal and Bacterial Type Strains, Phase II (KMG-II): from individual species to whole genera.</title>
        <authorList>
            <person name="Goeker M."/>
        </authorList>
    </citation>
    <scope>NUCLEOTIDE SEQUENCE [LARGE SCALE GENOMIC DNA]</scope>
    <source>
        <strain evidence="4 5">DSM 14825</strain>
    </source>
</reference>
<dbReference type="PANTHER" id="PTHR43685">
    <property type="entry name" value="GLYCOSYLTRANSFERASE"/>
    <property type="match status" value="1"/>
</dbReference>
<protein>
    <recommendedName>
        <fullName evidence="6">Glycosyl transferase family 2</fullName>
    </recommendedName>
</protein>
<gene>
    <name evidence="4" type="ORF">LY11_04084</name>
</gene>
<sequence length="273" mass="30913">MADRISVALVISTYNWPEALKLVLESVLKQTILPDEIVIADDGSGKETYDLIRSYTKRFNIPVKHFWHEDNGFQKTIILNQAVLGTASTYIVQIDGDIILEEHFIEDHLNAAEQGYHVLGSRGLLTVDKSKELLNGNSLGFISAFSKGINNGFNIIRFPLVKSFFVTKRKRSNNFKGCNCAFWKADFLKVNGYNNGLTGWGHEDIELGARFINLGITQKKIKMVAICYHIYHKINDRGSEKSNYKVYQQTVNDGNYYCENGCDKMEVNAALLK</sequence>
<proteinExistence type="predicted"/>
<dbReference type="InterPro" id="IPR050834">
    <property type="entry name" value="Glycosyltransf_2"/>
</dbReference>
<keyword evidence="1" id="KW-0808">Transferase</keyword>
<feature type="domain" description="Galactosyltransferase C-terminal" evidence="3">
    <location>
        <begin position="169"/>
        <end position="233"/>
    </location>
</feature>
<evidence type="ECO:0008006" key="6">
    <source>
        <dbReference type="Google" id="ProtNLM"/>
    </source>
</evidence>
<dbReference type="Proteomes" id="UP000249754">
    <property type="component" value="Unassembled WGS sequence"/>
</dbReference>
<accession>A0A327S935</accession>
<dbReference type="InterPro" id="IPR001173">
    <property type="entry name" value="Glyco_trans_2-like"/>
</dbReference>
<dbReference type="InterPro" id="IPR027791">
    <property type="entry name" value="Galactosyl_T_C"/>
</dbReference>
<dbReference type="Pfam" id="PF02709">
    <property type="entry name" value="Glyco_transf_7C"/>
    <property type="match status" value="1"/>
</dbReference>